<dbReference type="EMBL" id="CAJNOC010004381">
    <property type="protein sequence ID" value="CAF1019567.1"/>
    <property type="molecule type" value="Genomic_DNA"/>
</dbReference>
<dbReference type="Proteomes" id="UP000663879">
    <property type="component" value="Unassembled WGS sequence"/>
</dbReference>
<dbReference type="AlphaFoldDB" id="A0A814I6A7"/>
<name>A0A814I6A7_9BILA</name>
<protein>
    <submittedName>
        <fullName evidence="1">Uncharacterized protein</fullName>
    </submittedName>
</protein>
<reference evidence="1" key="1">
    <citation type="submission" date="2021-02" db="EMBL/GenBank/DDBJ databases">
        <authorList>
            <person name="Nowell W R."/>
        </authorList>
    </citation>
    <scope>NUCLEOTIDE SEQUENCE</scope>
    <source>
        <strain evidence="1">Ploen Becks lab</strain>
    </source>
</reference>
<organism evidence="1 2">
    <name type="scientific">Brachionus calyciflorus</name>
    <dbReference type="NCBI Taxonomy" id="104777"/>
    <lineage>
        <taxon>Eukaryota</taxon>
        <taxon>Metazoa</taxon>
        <taxon>Spiralia</taxon>
        <taxon>Gnathifera</taxon>
        <taxon>Rotifera</taxon>
        <taxon>Eurotatoria</taxon>
        <taxon>Monogononta</taxon>
        <taxon>Pseudotrocha</taxon>
        <taxon>Ploima</taxon>
        <taxon>Brachionidae</taxon>
        <taxon>Brachionus</taxon>
    </lineage>
</organism>
<gene>
    <name evidence="1" type="ORF">OXX778_LOCUS17309</name>
</gene>
<comment type="caution">
    <text evidence="1">The sequence shown here is derived from an EMBL/GenBank/DDBJ whole genome shotgun (WGS) entry which is preliminary data.</text>
</comment>
<sequence>MNFPSLQFSENLATHKILKNSVRIANKFLETVHLKAVFSETFQLDPNVSTERTQNVVIHFQKQSKKSYREQGLAFSWSHRYKRAKAIYVNNTFKKRLNILQKSTDDELNAKKEIKTITVYISFLLLHELAHLLLRWKGILDTPTDIDEAGECLEVALFGGQLRGVFTPNKPWSQNSKFIYIAIEKLKRHGSELYYLSFEDYIEKVYDWPQNTSGFVRLQFCGKPSQKEIIVLKQSDEVVQSETEEGPNQLNVVRRLFNIDVNPCGTKFFRSPKAYCRSE</sequence>
<evidence type="ECO:0000313" key="2">
    <source>
        <dbReference type="Proteomes" id="UP000663879"/>
    </source>
</evidence>
<keyword evidence="2" id="KW-1185">Reference proteome</keyword>
<evidence type="ECO:0000313" key="1">
    <source>
        <dbReference type="EMBL" id="CAF1019567.1"/>
    </source>
</evidence>
<accession>A0A814I6A7</accession>
<proteinExistence type="predicted"/>